<sequence length="134" mass="15292">MNVREKRFLIKPEEVEQILFADNSDCESDLGLDDEDQGFLDADVDNVGAEIVIEEVEKDLSDQNDVETEAVLGAYISSDRPDRKVTRSKQTPKVRQSVPEHIDDVMESQRSSGKRRNTSMNVIHKGAVFAWRRR</sequence>
<protein>
    <submittedName>
        <fullName evidence="2">Uncharacterized protein</fullName>
    </submittedName>
</protein>
<dbReference type="OrthoDB" id="8056872at2759"/>
<name>V4AVE7_LOTGI</name>
<proteinExistence type="predicted"/>
<dbReference type="HOGENOM" id="CLU_1898603_0_0_1"/>
<evidence type="ECO:0000313" key="2">
    <source>
        <dbReference type="EMBL" id="ESP01323.1"/>
    </source>
</evidence>
<dbReference type="Proteomes" id="UP000030746">
    <property type="component" value="Unassembled WGS sequence"/>
</dbReference>
<dbReference type="GeneID" id="20237386"/>
<feature type="region of interest" description="Disordered" evidence="1">
    <location>
        <begin position="80"/>
        <end position="118"/>
    </location>
</feature>
<organism evidence="2 3">
    <name type="scientific">Lottia gigantea</name>
    <name type="common">Giant owl limpet</name>
    <dbReference type="NCBI Taxonomy" id="225164"/>
    <lineage>
        <taxon>Eukaryota</taxon>
        <taxon>Metazoa</taxon>
        <taxon>Spiralia</taxon>
        <taxon>Lophotrochozoa</taxon>
        <taxon>Mollusca</taxon>
        <taxon>Gastropoda</taxon>
        <taxon>Patellogastropoda</taxon>
        <taxon>Lottioidea</taxon>
        <taxon>Lottiidae</taxon>
        <taxon>Lottia</taxon>
    </lineage>
</organism>
<reference evidence="2 3" key="1">
    <citation type="journal article" date="2013" name="Nature">
        <title>Insights into bilaterian evolution from three spiralian genomes.</title>
        <authorList>
            <person name="Simakov O."/>
            <person name="Marletaz F."/>
            <person name="Cho S.J."/>
            <person name="Edsinger-Gonzales E."/>
            <person name="Havlak P."/>
            <person name="Hellsten U."/>
            <person name="Kuo D.H."/>
            <person name="Larsson T."/>
            <person name="Lv J."/>
            <person name="Arendt D."/>
            <person name="Savage R."/>
            <person name="Osoegawa K."/>
            <person name="de Jong P."/>
            <person name="Grimwood J."/>
            <person name="Chapman J.A."/>
            <person name="Shapiro H."/>
            <person name="Aerts A."/>
            <person name="Otillar R.P."/>
            <person name="Terry A.Y."/>
            <person name="Boore J.L."/>
            <person name="Grigoriev I.V."/>
            <person name="Lindberg D.R."/>
            <person name="Seaver E.C."/>
            <person name="Weisblat D.A."/>
            <person name="Putnam N.H."/>
            <person name="Rokhsar D.S."/>
        </authorList>
    </citation>
    <scope>NUCLEOTIDE SEQUENCE [LARGE SCALE GENOMIC DNA]</scope>
</reference>
<gene>
    <name evidence="2" type="ORF">LOTGIDRAFT_157502</name>
</gene>
<dbReference type="AlphaFoldDB" id="V4AVE7"/>
<evidence type="ECO:0000313" key="3">
    <source>
        <dbReference type="Proteomes" id="UP000030746"/>
    </source>
</evidence>
<evidence type="ECO:0000256" key="1">
    <source>
        <dbReference type="SAM" id="MobiDB-lite"/>
    </source>
</evidence>
<dbReference type="CTD" id="20237386"/>
<keyword evidence="3" id="KW-1185">Reference proteome</keyword>
<dbReference type="KEGG" id="lgi:LOTGIDRAFT_157502"/>
<dbReference type="EMBL" id="KB200521">
    <property type="protein sequence ID" value="ESP01323.1"/>
    <property type="molecule type" value="Genomic_DNA"/>
</dbReference>
<accession>V4AVE7</accession>
<dbReference type="RefSeq" id="XP_009047957.1">
    <property type="nucleotide sequence ID" value="XM_009049709.1"/>
</dbReference>